<dbReference type="PANTHER" id="PTHR21364">
    <property type="entry name" value="GENERAL ODORANT-BINDING PROTEIN 19A"/>
    <property type="match status" value="1"/>
</dbReference>
<organism evidence="2 3">
    <name type="scientific">Henosepilachna vigintioctopunctata</name>
    <dbReference type="NCBI Taxonomy" id="420089"/>
    <lineage>
        <taxon>Eukaryota</taxon>
        <taxon>Metazoa</taxon>
        <taxon>Ecdysozoa</taxon>
        <taxon>Arthropoda</taxon>
        <taxon>Hexapoda</taxon>
        <taxon>Insecta</taxon>
        <taxon>Pterygota</taxon>
        <taxon>Neoptera</taxon>
        <taxon>Endopterygota</taxon>
        <taxon>Coleoptera</taxon>
        <taxon>Polyphaga</taxon>
        <taxon>Cucujiformia</taxon>
        <taxon>Coccinelloidea</taxon>
        <taxon>Coccinellidae</taxon>
        <taxon>Epilachninae</taxon>
        <taxon>Epilachnini</taxon>
        <taxon>Henosepilachna</taxon>
    </lineage>
</organism>
<sequence length="148" mass="16448">MDILLFAVFAFLLVIINAEMTKEQIKEISDSILQECKTETKAKDDDILIFNQSKLPTSREGLCMVECFLDKVGMMSDGKYNKEGIVAALQTVIKDDNEVKKLKTVAEVCYEKIGVGVADRCENAKSTLTCLVVDGQKHGFDLLKYSLG</sequence>
<dbReference type="SMART" id="SM00708">
    <property type="entry name" value="PhBP"/>
    <property type="match status" value="1"/>
</dbReference>
<keyword evidence="1" id="KW-0732">Signal</keyword>
<reference evidence="2 3" key="1">
    <citation type="submission" date="2023-03" db="EMBL/GenBank/DDBJ databases">
        <title>Genome insight into feeding habits of ladybird beetles.</title>
        <authorList>
            <person name="Li H.-S."/>
            <person name="Huang Y.-H."/>
            <person name="Pang H."/>
        </authorList>
    </citation>
    <scope>NUCLEOTIDE SEQUENCE [LARGE SCALE GENOMIC DNA]</scope>
    <source>
        <strain evidence="2">SYSU_2023b</strain>
        <tissue evidence="2">Whole body</tissue>
    </source>
</reference>
<dbReference type="AlphaFoldDB" id="A0AAW1U7C7"/>
<dbReference type="Pfam" id="PF01395">
    <property type="entry name" value="PBP_GOBP"/>
    <property type="match status" value="1"/>
</dbReference>
<dbReference type="PANTHER" id="PTHR21364:SF2">
    <property type="entry name" value="GENERAL ODORANT-BINDING PROTEIN 19A"/>
    <property type="match status" value="1"/>
</dbReference>
<feature type="signal peptide" evidence="1">
    <location>
        <begin position="1"/>
        <end position="18"/>
    </location>
</feature>
<keyword evidence="3" id="KW-1185">Reference proteome</keyword>
<protein>
    <submittedName>
        <fullName evidence="2">Uncharacterized protein</fullName>
    </submittedName>
</protein>
<feature type="chain" id="PRO_5043777478" evidence="1">
    <location>
        <begin position="19"/>
        <end position="148"/>
    </location>
</feature>
<accession>A0AAW1U7C7</accession>
<dbReference type="InterPro" id="IPR006170">
    <property type="entry name" value="PBP/GOBP"/>
</dbReference>
<dbReference type="EMBL" id="JARQZJ010000062">
    <property type="protein sequence ID" value="KAK9879582.1"/>
    <property type="molecule type" value="Genomic_DNA"/>
</dbReference>
<proteinExistence type="predicted"/>
<evidence type="ECO:0000256" key="1">
    <source>
        <dbReference type="SAM" id="SignalP"/>
    </source>
</evidence>
<dbReference type="CDD" id="cd23992">
    <property type="entry name" value="PBP_GOBP"/>
    <property type="match status" value="1"/>
</dbReference>
<evidence type="ECO:0000313" key="2">
    <source>
        <dbReference type="EMBL" id="KAK9879582.1"/>
    </source>
</evidence>
<name>A0AAW1U7C7_9CUCU</name>
<evidence type="ECO:0000313" key="3">
    <source>
        <dbReference type="Proteomes" id="UP001431783"/>
    </source>
</evidence>
<dbReference type="SUPFAM" id="SSF47565">
    <property type="entry name" value="Insect pheromone/odorant-binding proteins"/>
    <property type="match status" value="1"/>
</dbReference>
<dbReference type="InterPro" id="IPR036728">
    <property type="entry name" value="PBP_GOBP_sf"/>
</dbReference>
<comment type="caution">
    <text evidence="2">The sequence shown here is derived from an EMBL/GenBank/DDBJ whole genome shotgun (WGS) entry which is preliminary data.</text>
</comment>
<gene>
    <name evidence="2" type="ORF">WA026_006647</name>
</gene>
<dbReference type="Proteomes" id="UP001431783">
    <property type="component" value="Unassembled WGS sequence"/>
</dbReference>
<dbReference type="GO" id="GO:0005549">
    <property type="term" value="F:odorant binding"/>
    <property type="evidence" value="ECO:0007669"/>
    <property type="project" value="InterPro"/>
</dbReference>
<dbReference type="Gene3D" id="1.10.238.20">
    <property type="entry name" value="Pheromone/general odorant binding protein domain"/>
    <property type="match status" value="1"/>
</dbReference>